<organism evidence="3 4">
    <name type="scientific">Durusdinium trenchii</name>
    <dbReference type="NCBI Taxonomy" id="1381693"/>
    <lineage>
        <taxon>Eukaryota</taxon>
        <taxon>Sar</taxon>
        <taxon>Alveolata</taxon>
        <taxon>Dinophyceae</taxon>
        <taxon>Suessiales</taxon>
        <taxon>Symbiodiniaceae</taxon>
        <taxon>Durusdinium</taxon>
    </lineage>
</organism>
<accession>A0ABP0K7Z2</accession>
<evidence type="ECO:0000313" key="3">
    <source>
        <dbReference type="EMBL" id="CAK9022921.1"/>
    </source>
</evidence>
<evidence type="ECO:0000313" key="4">
    <source>
        <dbReference type="Proteomes" id="UP001642484"/>
    </source>
</evidence>
<sequence length="1516" mass="169015">ALLEGLRHNNTVTEIDLRYEHGMDLDRKKAEKIVAAKRPVQNAFKRFRNVVFYKILADWYLRQGKVIVLGDKYYSAQYMNDHPIKGIGNAGAQAVAKMLRENRSVQEIYLHDKRIGEIGGQALLEALRHNSRVLVMNLNENPAISDEVKKGIQGLLEANKEAVRRQKEAFFATLKELQRLSEAKPGMGKSILDRLEGTTWFDDESKCRIAHVQSGEIVWDPNVGTRANSTLISDGIILAPRRPSAGAHGVAHRVVKQAGFMFSSPRRSGPGRRASMHYLVMLERPAFRDSKLHVDQGLTLYNEQDGPRLHCLRARTPGALDRRREDGAQLKVIFENFEDQTRRENEPSLEEMRIMQEALFGDPPGYMNACHLADAMRAASMNPKDSEVEELRRCFEIFDTEKTGNSFPDEKLEETCFSFVLVCCPARLKTPVPLRTMDSFPLKVMQLISTQALLENAPFNGQGYDYSYIMCYLLGPGAPKMPEAPEGRGQGGREEISEDQEKKEVGISETCYDAERRRIGNASGSVRVLLDVIVSVFMNGLTLRLVPEELKDKKMVMEAVQQNGMALQAAPGALKEDKEIVTAAARSNWRAFGFAGEAMTEDPEMKVFARKLELLELFQRERYGETVFEAAMKELENDRDVALAAVQGNGDLLRLAAPELKANKAIVLAAVRQKGLALEHASDHWKRDREVVLAAVREDARALGSVPEELTMEKEFIISAVQQNPFALQYASKEWKANKDVVFAAVEICATALEFACEDLRTDGQLVASATLHRLATCTSDKAFMLELVQVGGFALQVAHPELKRDKEVALAAVQQHGSALEFADVQFKQDKKMVLAAVQQHGRALEFADVHLKADPEVVLNAVVNEITALEFASDEFKQHSVFIQQLKGDMISLLLKRDGEFGKVFGCGVLEKFLSNHSEERVRNKSRRALQDKDVVLAAVSQNGCALRNAAEELRADKDFVLAAVSQDCRALQYAAEELRAEKDLVLAAVSQDGSALKYAAEELRADKDVFLAAVSQDGIVSARFSATIIISWRGRMQVQYQSLPGRNQQWLGEQIPSKACAGMGYWMKKVSEPDRFNLSPAEVVKVACDGVRKVGRLLKYIPEELQNNKKVVLTAVAQSGEALQFAAEKLKMDMEVISVALQQDWGAWHFVADELKSDQEVLALGPIKHWPSQVQARYESLEDAPPELRSNKGFMMAAVKSHGYCLKYASENLKEDKDLVMAAIMQNGTAFKLAAQKLQNDRTFVLDAVLATRAPWLRQYVSSTLQADSVFQQEVANAAGHGLVFTWYNSPDVFKNMRKDVSATGASVPGGAAYDKVMAELKRADRGRTATVWFEEALVFGATNDAGDWTHPAEDCGRDRIEVPEKKGRHRMWDSVVESHTTREPPTVGAKYICWCCHWIREVNAQHKEGSVVCCTVSNIFSPDWVELYSAGSSELSDARAIDYGLPQERFQNLPGGLPPGWGEGRIQLSDGSSFPREAPEHDFTKKPLGQGCRWERQVLDKLGIPVNAFFMP</sequence>
<feature type="domain" description="DUF4116" evidence="2">
    <location>
        <begin position="714"/>
        <end position="761"/>
    </location>
</feature>
<feature type="domain" description="DUF4116" evidence="2">
    <location>
        <begin position="1181"/>
        <end position="1217"/>
    </location>
</feature>
<dbReference type="InterPro" id="IPR032675">
    <property type="entry name" value="LRR_dom_sf"/>
</dbReference>
<reference evidence="3 4" key="1">
    <citation type="submission" date="2024-02" db="EMBL/GenBank/DDBJ databases">
        <authorList>
            <person name="Chen Y."/>
            <person name="Shah S."/>
            <person name="Dougan E. K."/>
            <person name="Thang M."/>
            <person name="Chan C."/>
        </authorList>
    </citation>
    <scope>NUCLEOTIDE SEQUENCE [LARGE SCALE GENOMIC DNA]</scope>
</reference>
<feature type="domain" description="DUF4116" evidence="2">
    <location>
        <begin position="1094"/>
        <end position="1134"/>
    </location>
</feature>
<feature type="region of interest" description="Disordered" evidence="1">
    <location>
        <begin position="482"/>
        <end position="504"/>
    </location>
</feature>
<dbReference type="Pfam" id="PF13475">
    <property type="entry name" value="DUF4116"/>
    <property type="match status" value="10"/>
</dbReference>
<feature type="non-terminal residue" evidence="3">
    <location>
        <position position="1"/>
    </location>
</feature>
<feature type="domain" description="DUF4116" evidence="2">
    <location>
        <begin position="831"/>
        <end position="879"/>
    </location>
</feature>
<feature type="domain" description="DUF4116" evidence="2">
    <location>
        <begin position="552"/>
        <end position="597"/>
    </location>
</feature>
<dbReference type="SUPFAM" id="SSF52047">
    <property type="entry name" value="RNI-like"/>
    <property type="match status" value="1"/>
</dbReference>
<keyword evidence="4" id="KW-1185">Reference proteome</keyword>
<dbReference type="Proteomes" id="UP001642484">
    <property type="component" value="Unassembled WGS sequence"/>
</dbReference>
<name>A0ABP0K7Z2_9DINO</name>
<dbReference type="Gene3D" id="3.80.10.10">
    <property type="entry name" value="Ribonuclease Inhibitor"/>
    <property type="match status" value="1"/>
</dbReference>
<evidence type="ECO:0000259" key="2">
    <source>
        <dbReference type="Pfam" id="PF13475"/>
    </source>
</evidence>
<feature type="domain" description="DUF4116" evidence="2">
    <location>
        <begin position="1219"/>
        <end position="1253"/>
    </location>
</feature>
<comment type="caution">
    <text evidence="3">The sequence shown here is derived from an EMBL/GenBank/DDBJ whole genome shotgun (WGS) entry which is preliminary data.</text>
</comment>
<feature type="domain" description="DUF4116" evidence="2">
    <location>
        <begin position="663"/>
        <end position="710"/>
    </location>
</feature>
<gene>
    <name evidence="3" type="ORF">CCMP2556_LOCUS15041</name>
</gene>
<feature type="domain" description="DUF4116" evidence="2">
    <location>
        <begin position="934"/>
        <end position="982"/>
    </location>
</feature>
<dbReference type="InterPro" id="IPR025197">
    <property type="entry name" value="DUF4116"/>
</dbReference>
<proteinExistence type="predicted"/>
<feature type="compositionally biased region" description="Basic and acidic residues" evidence="1">
    <location>
        <begin position="483"/>
        <end position="504"/>
    </location>
</feature>
<protein>
    <recommendedName>
        <fullName evidence="2">DUF4116 domain-containing protein</fullName>
    </recommendedName>
</protein>
<feature type="domain" description="DUF4116" evidence="2">
    <location>
        <begin position="985"/>
        <end position="1022"/>
    </location>
</feature>
<feature type="domain" description="DUF4116" evidence="2">
    <location>
        <begin position="781"/>
        <end position="829"/>
    </location>
</feature>
<evidence type="ECO:0000256" key="1">
    <source>
        <dbReference type="SAM" id="MobiDB-lite"/>
    </source>
</evidence>
<dbReference type="EMBL" id="CAXAMN010007781">
    <property type="protein sequence ID" value="CAK9022921.1"/>
    <property type="molecule type" value="Genomic_DNA"/>
</dbReference>